<organism evidence="2 3">
    <name type="scientific">Trichodelitschia bisporula</name>
    <dbReference type="NCBI Taxonomy" id="703511"/>
    <lineage>
        <taxon>Eukaryota</taxon>
        <taxon>Fungi</taxon>
        <taxon>Dikarya</taxon>
        <taxon>Ascomycota</taxon>
        <taxon>Pezizomycotina</taxon>
        <taxon>Dothideomycetes</taxon>
        <taxon>Dothideomycetes incertae sedis</taxon>
        <taxon>Phaeotrichales</taxon>
        <taxon>Phaeotrichaceae</taxon>
        <taxon>Trichodelitschia</taxon>
    </lineage>
</organism>
<evidence type="ECO:0000313" key="2">
    <source>
        <dbReference type="EMBL" id="KAF2397620.1"/>
    </source>
</evidence>
<keyword evidence="3" id="KW-1185">Reference proteome</keyword>
<evidence type="ECO:0000313" key="3">
    <source>
        <dbReference type="Proteomes" id="UP000799640"/>
    </source>
</evidence>
<dbReference type="AlphaFoldDB" id="A0A6G1HNM2"/>
<evidence type="ECO:0000256" key="1">
    <source>
        <dbReference type="SAM" id="Phobius"/>
    </source>
</evidence>
<proteinExistence type="predicted"/>
<sequence length="152" mass="16799">MFHISRTYRDKPFSKVHAVTHFERIAHFMVAIKLHILLSLITLALGAVPVVFQFPGYGNDMWMLSYMFACFNVFSSAMFMCPSEAGVPGHMAGGAASAKCQAESTPFPTSVLPTVLFNASAHEMLMETMRVGDAAETQQNRFIIVVSSMEKL</sequence>
<keyword evidence="1" id="KW-0812">Transmembrane</keyword>
<keyword evidence="1" id="KW-0472">Membrane</keyword>
<feature type="transmembrane region" description="Helical" evidence="1">
    <location>
        <begin position="61"/>
        <end position="81"/>
    </location>
</feature>
<keyword evidence="1" id="KW-1133">Transmembrane helix</keyword>
<dbReference type="Proteomes" id="UP000799640">
    <property type="component" value="Unassembled WGS sequence"/>
</dbReference>
<accession>A0A6G1HNM2</accession>
<feature type="transmembrane region" description="Helical" evidence="1">
    <location>
        <begin position="34"/>
        <end position="55"/>
    </location>
</feature>
<reference evidence="2" key="1">
    <citation type="journal article" date="2020" name="Stud. Mycol.">
        <title>101 Dothideomycetes genomes: a test case for predicting lifestyles and emergence of pathogens.</title>
        <authorList>
            <person name="Haridas S."/>
            <person name="Albert R."/>
            <person name="Binder M."/>
            <person name="Bloem J."/>
            <person name="Labutti K."/>
            <person name="Salamov A."/>
            <person name="Andreopoulos B."/>
            <person name="Baker S."/>
            <person name="Barry K."/>
            <person name="Bills G."/>
            <person name="Bluhm B."/>
            <person name="Cannon C."/>
            <person name="Castanera R."/>
            <person name="Culley D."/>
            <person name="Daum C."/>
            <person name="Ezra D."/>
            <person name="Gonzalez J."/>
            <person name="Henrissat B."/>
            <person name="Kuo A."/>
            <person name="Liang C."/>
            <person name="Lipzen A."/>
            <person name="Lutzoni F."/>
            <person name="Magnuson J."/>
            <person name="Mondo S."/>
            <person name="Nolan M."/>
            <person name="Ohm R."/>
            <person name="Pangilinan J."/>
            <person name="Park H.-J."/>
            <person name="Ramirez L."/>
            <person name="Alfaro M."/>
            <person name="Sun H."/>
            <person name="Tritt A."/>
            <person name="Yoshinaga Y."/>
            <person name="Zwiers L.-H."/>
            <person name="Turgeon B."/>
            <person name="Goodwin S."/>
            <person name="Spatafora J."/>
            <person name="Crous P."/>
            <person name="Grigoriev I."/>
        </authorList>
    </citation>
    <scope>NUCLEOTIDE SEQUENCE</scope>
    <source>
        <strain evidence="2">CBS 262.69</strain>
    </source>
</reference>
<dbReference type="EMBL" id="ML996702">
    <property type="protein sequence ID" value="KAF2397620.1"/>
    <property type="molecule type" value="Genomic_DNA"/>
</dbReference>
<gene>
    <name evidence="2" type="ORF">EJ06DRAFT_550666</name>
</gene>
<protein>
    <submittedName>
        <fullName evidence="2">Uncharacterized protein</fullName>
    </submittedName>
</protein>
<name>A0A6G1HNM2_9PEZI</name>